<dbReference type="STRING" id="51511.ENSCSAVP00000014998"/>
<dbReference type="GO" id="GO:0003723">
    <property type="term" value="F:RNA binding"/>
    <property type="evidence" value="ECO:0007669"/>
    <property type="project" value="UniProtKB-UniRule"/>
</dbReference>
<dbReference type="InterPro" id="IPR040052">
    <property type="entry name" value="RBM17"/>
</dbReference>
<dbReference type="Proteomes" id="UP000007875">
    <property type="component" value="Unassembled WGS sequence"/>
</dbReference>
<dbReference type="eggNOG" id="KOG1996">
    <property type="taxonomic scope" value="Eukaryota"/>
</dbReference>
<accession>H2ZBN3</accession>
<reference evidence="11" key="2">
    <citation type="submission" date="2025-08" db="UniProtKB">
        <authorList>
            <consortium name="Ensembl"/>
        </authorList>
    </citation>
    <scope>IDENTIFICATION</scope>
</reference>
<evidence type="ECO:0000256" key="4">
    <source>
        <dbReference type="ARBA" id="ARBA00023187"/>
    </source>
</evidence>
<dbReference type="Pfam" id="PF01585">
    <property type="entry name" value="G-patch"/>
    <property type="match status" value="1"/>
</dbReference>
<evidence type="ECO:0000256" key="5">
    <source>
        <dbReference type="ARBA" id="ARBA00023242"/>
    </source>
</evidence>
<dbReference type="SMART" id="SM00361">
    <property type="entry name" value="RRM_1"/>
    <property type="match status" value="1"/>
</dbReference>
<dbReference type="GO" id="GO:0045292">
    <property type="term" value="P:mRNA cis splicing, via spliceosome"/>
    <property type="evidence" value="ECO:0007669"/>
    <property type="project" value="UniProtKB-UniRule"/>
</dbReference>
<comment type="function">
    <text evidence="8">Splice factor that binds to the single-stranded 3'AG at the exon/intron border and promotes its utilization in the second catalytic step. Involved in the regulation of alternative splicing and the utilization of cryptic splice sites.</text>
</comment>
<dbReference type="CDD" id="cd12647">
    <property type="entry name" value="RRM_UHM_SPF45"/>
    <property type="match status" value="1"/>
</dbReference>
<keyword evidence="8" id="KW-0747">Spliceosome</keyword>
<dbReference type="GO" id="GO:0071011">
    <property type="term" value="C:precatalytic spliceosome"/>
    <property type="evidence" value="ECO:0007669"/>
    <property type="project" value="TreeGrafter"/>
</dbReference>
<protein>
    <recommendedName>
        <fullName evidence="7 8">Splicing factor 45</fullName>
    </recommendedName>
    <alternativeName>
        <fullName evidence="8">RNA-binding motif protein 17</fullName>
    </alternativeName>
</protein>
<sequence>MSLYDGLGVENTQNKATGWSPSFQMLKTQLQARKATLTKAKNEKGRSAVNSVAPVIDFTKLRQDDTTMVSSEDMRDAKPSVFLGGEILEKFVDEYDPLHPNDYDVINKKDKERKESQHENDRDRELEERRKRRAERHAKKTDADDSFPRPMGYGDEVDFEREKKKRVMANKAAIAPPTALIEADKQSSYILVCKVDNDIGLAPTSDRPESPPLVSTVGTQFAKNLAGSVAHKIMAKYGFKEGLGLGKDNRGISHALQIEKTSKRGGKIISSEQIEQQIEEDYQREQQEKKSVTDLLKNPTKVICLRNMVGPGEVDDDLELETKEECSKYGSVNKCLIYEMQGLPDDEAIRIFIEFDRIESAIKSLVDLNGRFFGGRTVKASFYEVEKFKSFQLSDPI</sequence>
<dbReference type="AlphaFoldDB" id="H2ZBN3"/>
<dbReference type="SMART" id="SM00443">
    <property type="entry name" value="G_patch"/>
    <property type="match status" value="1"/>
</dbReference>
<reference evidence="11" key="3">
    <citation type="submission" date="2025-09" db="UniProtKB">
        <authorList>
            <consortium name="Ensembl"/>
        </authorList>
    </citation>
    <scope>IDENTIFICATION</scope>
</reference>
<keyword evidence="12" id="KW-1185">Reference proteome</keyword>
<evidence type="ECO:0000256" key="6">
    <source>
        <dbReference type="ARBA" id="ARBA00065586"/>
    </source>
</evidence>
<evidence type="ECO:0000256" key="9">
    <source>
        <dbReference type="SAM" id="MobiDB-lite"/>
    </source>
</evidence>
<evidence type="ECO:0000256" key="7">
    <source>
        <dbReference type="ARBA" id="ARBA00074919"/>
    </source>
</evidence>
<evidence type="ECO:0000313" key="12">
    <source>
        <dbReference type="Proteomes" id="UP000007875"/>
    </source>
</evidence>
<keyword evidence="2 8" id="KW-0507">mRNA processing</keyword>
<dbReference type="PANTHER" id="PTHR13288">
    <property type="entry name" value="SPLICING FACTOR 45 SPF45"/>
    <property type="match status" value="1"/>
</dbReference>
<evidence type="ECO:0000256" key="1">
    <source>
        <dbReference type="ARBA" id="ARBA00004123"/>
    </source>
</evidence>
<dbReference type="InParanoid" id="H2ZBN3"/>
<dbReference type="InterPro" id="IPR000467">
    <property type="entry name" value="G_patch_dom"/>
</dbReference>
<dbReference type="InterPro" id="IPR034653">
    <property type="entry name" value="SPF45_RRM"/>
</dbReference>
<evidence type="ECO:0000256" key="8">
    <source>
        <dbReference type="PIRNR" id="PIRNR031066"/>
    </source>
</evidence>
<dbReference type="InterPro" id="IPR003954">
    <property type="entry name" value="RRM_euk-type"/>
</dbReference>
<dbReference type="Ensembl" id="ENSCSAVT00000015172.1">
    <property type="protein sequence ID" value="ENSCSAVP00000014998.1"/>
    <property type="gene ID" value="ENSCSAVG00000008782.1"/>
</dbReference>
<dbReference type="HOGENOM" id="CLU_044888_0_0_1"/>
<organism evidence="11 12">
    <name type="scientific">Ciona savignyi</name>
    <name type="common">Pacific transparent sea squirt</name>
    <dbReference type="NCBI Taxonomy" id="51511"/>
    <lineage>
        <taxon>Eukaryota</taxon>
        <taxon>Metazoa</taxon>
        <taxon>Chordata</taxon>
        <taxon>Tunicata</taxon>
        <taxon>Ascidiacea</taxon>
        <taxon>Phlebobranchia</taxon>
        <taxon>Cionidae</taxon>
        <taxon>Ciona</taxon>
    </lineage>
</organism>
<dbReference type="PROSITE" id="PS50174">
    <property type="entry name" value="G_PATCH"/>
    <property type="match status" value="1"/>
</dbReference>
<evidence type="ECO:0000313" key="11">
    <source>
        <dbReference type="Ensembl" id="ENSCSAVP00000014998.1"/>
    </source>
</evidence>
<dbReference type="OMA" id="HACFYDE"/>
<keyword evidence="4 8" id="KW-0508">mRNA splicing</keyword>
<feature type="compositionally biased region" description="Basic residues" evidence="9">
    <location>
        <begin position="130"/>
        <end position="139"/>
    </location>
</feature>
<dbReference type="Gene3D" id="3.30.70.330">
    <property type="match status" value="1"/>
</dbReference>
<comment type="subunit">
    <text evidence="8">Associates with the spliceosome.</text>
</comment>
<name>H2ZBN3_CIOSA</name>
<dbReference type="PANTHER" id="PTHR13288:SF8">
    <property type="entry name" value="SPLICING FACTOR 45"/>
    <property type="match status" value="1"/>
</dbReference>
<evidence type="ECO:0000259" key="10">
    <source>
        <dbReference type="PROSITE" id="PS50174"/>
    </source>
</evidence>
<dbReference type="SUPFAM" id="SSF54928">
    <property type="entry name" value="RNA-binding domain, RBD"/>
    <property type="match status" value="1"/>
</dbReference>
<dbReference type="FunFam" id="3.30.70.330:FF:000079">
    <property type="entry name" value="Putative splicing factor 45"/>
    <property type="match status" value="1"/>
</dbReference>
<feature type="region of interest" description="Disordered" evidence="9">
    <location>
        <begin position="102"/>
        <end position="155"/>
    </location>
</feature>
<keyword evidence="3 8" id="KW-0694">RNA-binding</keyword>
<evidence type="ECO:0000256" key="3">
    <source>
        <dbReference type="ARBA" id="ARBA00022884"/>
    </source>
</evidence>
<reference evidence="12" key="1">
    <citation type="submission" date="2003-08" db="EMBL/GenBank/DDBJ databases">
        <authorList>
            <person name="Birren B."/>
            <person name="Nusbaum C."/>
            <person name="Abebe A."/>
            <person name="Abouelleil A."/>
            <person name="Adekoya E."/>
            <person name="Ait-zahra M."/>
            <person name="Allen N."/>
            <person name="Allen T."/>
            <person name="An P."/>
            <person name="Anderson M."/>
            <person name="Anderson S."/>
            <person name="Arachchi H."/>
            <person name="Armbruster J."/>
            <person name="Bachantsang P."/>
            <person name="Baldwin J."/>
            <person name="Barry A."/>
            <person name="Bayul T."/>
            <person name="Blitshsteyn B."/>
            <person name="Bloom T."/>
            <person name="Blye J."/>
            <person name="Boguslavskiy L."/>
            <person name="Borowsky M."/>
            <person name="Boukhgalter B."/>
            <person name="Brunache A."/>
            <person name="Butler J."/>
            <person name="Calixte N."/>
            <person name="Calvo S."/>
            <person name="Camarata J."/>
            <person name="Campo K."/>
            <person name="Chang J."/>
            <person name="Cheshatsang Y."/>
            <person name="Citroen M."/>
            <person name="Collymore A."/>
            <person name="Considine T."/>
            <person name="Cook A."/>
            <person name="Cooke P."/>
            <person name="Corum B."/>
            <person name="Cuomo C."/>
            <person name="David R."/>
            <person name="Dawoe T."/>
            <person name="Degray S."/>
            <person name="Dodge S."/>
            <person name="Dooley K."/>
            <person name="Dorje P."/>
            <person name="Dorjee K."/>
            <person name="Dorris L."/>
            <person name="Duffey N."/>
            <person name="Dupes A."/>
            <person name="Elkins T."/>
            <person name="Engels R."/>
            <person name="Erickson J."/>
            <person name="Farina A."/>
            <person name="Faro S."/>
            <person name="Ferreira P."/>
            <person name="Fischer H."/>
            <person name="Fitzgerald M."/>
            <person name="Foley K."/>
            <person name="Gage D."/>
            <person name="Galagan J."/>
            <person name="Gearin G."/>
            <person name="Gnerre S."/>
            <person name="Gnirke A."/>
            <person name="Goyette A."/>
            <person name="Graham J."/>
            <person name="Grandbois E."/>
            <person name="Gyaltsen K."/>
            <person name="Hafez N."/>
            <person name="Hagopian D."/>
            <person name="Hagos B."/>
            <person name="Hall J."/>
            <person name="Hatcher B."/>
            <person name="Heller A."/>
            <person name="Higgins H."/>
            <person name="Honan T."/>
            <person name="Horn A."/>
            <person name="Houde N."/>
            <person name="Hughes L."/>
            <person name="Hulme W."/>
            <person name="Husby E."/>
            <person name="Iliev I."/>
            <person name="Jaffe D."/>
            <person name="Jones C."/>
            <person name="Kamal M."/>
            <person name="Kamat A."/>
            <person name="Kamvysselis M."/>
            <person name="Karlsson E."/>
            <person name="Kells C."/>
            <person name="Kieu A."/>
            <person name="Kisner P."/>
            <person name="Kodira C."/>
            <person name="Kulbokas E."/>
            <person name="Labutti K."/>
            <person name="Lama D."/>
            <person name="Landers T."/>
            <person name="Leger J."/>
            <person name="Levine S."/>
            <person name="Lewis D."/>
            <person name="Lewis T."/>
            <person name="Lindblad-toh K."/>
            <person name="Liu X."/>
            <person name="Lokyitsang T."/>
            <person name="Lokyitsang Y."/>
            <person name="Lucien O."/>
            <person name="Lui A."/>
            <person name="Ma L.J."/>
            <person name="Mabbitt R."/>
            <person name="Macdonald J."/>
            <person name="Maclean C."/>
            <person name="Major J."/>
            <person name="Manning J."/>
            <person name="Marabella R."/>
            <person name="Maru K."/>
            <person name="Matthews C."/>
            <person name="Mauceli E."/>
            <person name="Mccarthy M."/>
            <person name="Mcdonough S."/>
            <person name="Mcghee T."/>
            <person name="Meldrim J."/>
            <person name="Meneus L."/>
            <person name="Mesirov J."/>
            <person name="Mihalev A."/>
            <person name="Mihova T."/>
            <person name="Mikkelsen T."/>
            <person name="Mlenga V."/>
            <person name="Moru K."/>
            <person name="Mozes J."/>
            <person name="Mulrain L."/>
            <person name="Munson G."/>
            <person name="Naylor J."/>
            <person name="Newes C."/>
            <person name="Nguyen C."/>
            <person name="Nguyen N."/>
            <person name="Nguyen T."/>
            <person name="Nicol R."/>
            <person name="Nielsen C."/>
            <person name="Nizzari M."/>
            <person name="Norbu C."/>
            <person name="Norbu N."/>
            <person name="O'donnell P."/>
            <person name="Okoawo O."/>
            <person name="O'leary S."/>
            <person name="Omotosho B."/>
            <person name="O'neill K."/>
            <person name="Osman S."/>
            <person name="Parker S."/>
            <person name="Perrin D."/>
            <person name="Phunkhang P."/>
            <person name="Piqani B."/>
            <person name="Purcell S."/>
            <person name="Rachupka T."/>
            <person name="Ramasamy U."/>
            <person name="Rameau R."/>
            <person name="Ray V."/>
            <person name="Raymond C."/>
            <person name="Retta R."/>
            <person name="Richardson S."/>
            <person name="Rise C."/>
            <person name="Rodriguez J."/>
            <person name="Rogers J."/>
            <person name="Rogov P."/>
            <person name="Rutman M."/>
            <person name="Schupbach R."/>
            <person name="Seaman C."/>
            <person name="Settipalli S."/>
            <person name="Sharpe T."/>
            <person name="Sheridan J."/>
            <person name="Sherpa N."/>
            <person name="Shi J."/>
            <person name="Smirnov S."/>
            <person name="Smith C."/>
            <person name="Sougnez C."/>
            <person name="Spencer B."/>
            <person name="Stalker J."/>
            <person name="Stange-thomann N."/>
            <person name="Stavropoulos S."/>
            <person name="Stetson K."/>
            <person name="Stone C."/>
            <person name="Stone S."/>
            <person name="Stubbs M."/>
            <person name="Talamas J."/>
            <person name="Tchuinga P."/>
            <person name="Tenzing P."/>
            <person name="Tesfaye S."/>
            <person name="Theodore J."/>
            <person name="Thoulutsang Y."/>
            <person name="Topham K."/>
            <person name="Towey S."/>
            <person name="Tsamla T."/>
            <person name="Tsomo N."/>
            <person name="Vallee D."/>
            <person name="Vassiliev H."/>
            <person name="Venkataraman V."/>
            <person name="Vinson J."/>
            <person name="Vo A."/>
            <person name="Wade C."/>
            <person name="Wang S."/>
            <person name="Wangchuk T."/>
            <person name="Wangdi T."/>
            <person name="Whittaker C."/>
            <person name="Wilkinson J."/>
            <person name="Wu Y."/>
            <person name="Wyman D."/>
            <person name="Yadav S."/>
            <person name="Yang S."/>
            <person name="Yang X."/>
            <person name="Yeager S."/>
            <person name="Yee E."/>
            <person name="Young G."/>
            <person name="Zainoun J."/>
            <person name="Zembeck L."/>
            <person name="Zimmer A."/>
            <person name="Zody M."/>
            <person name="Lander E."/>
        </authorList>
    </citation>
    <scope>NUCLEOTIDE SEQUENCE [LARGE SCALE GENOMIC DNA]</scope>
</reference>
<keyword evidence="5 8" id="KW-0539">Nucleus</keyword>
<comment type="subcellular location">
    <subcellularLocation>
        <location evidence="1 8">Nucleus</location>
    </subcellularLocation>
</comment>
<dbReference type="GeneTree" id="ENSGT00790000123099"/>
<feature type="domain" description="G-patch" evidence="10">
    <location>
        <begin position="226"/>
        <end position="272"/>
    </location>
</feature>
<proteinExistence type="predicted"/>
<dbReference type="InterPro" id="IPR035979">
    <property type="entry name" value="RBD_domain_sf"/>
</dbReference>
<dbReference type="PIRSF" id="PIRSF031066">
    <property type="entry name" value="Splicing_factor_SPF45"/>
    <property type="match status" value="1"/>
</dbReference>
<evidence type="ECO:0000256" key="2">
    <source>
        <dbReference type="ARBA" id="ARBA00022664"/>
    </source>
</evidence>
<comment type="subunit">
    <text evidence="6">Binds SXL. Associates with the spliceosome. Interacts with SF3B1, SF1 and U2AF2.</text>
</comment>
<dbReference type="GO" id="GO:0000380">
    <property type="term" value="P:alternative mRNA splicing, via spliceosome"/>
    <property type="evidence" value="ECO:0007669"/>
    <property type="project" value="TreeGrafter"/>
</dbReference>
<feature type="compositionally biased region" description="Basic and acidic residues" evidence="9">
    <location>
        <begin position="102"/>
        <end position="129"/>
    </location>
</feature>
<dbReference type="GO" id="GO:0005654">
    <property type="term" value="C:nucleoplasm"/>
    <property type="evidence" value="ECO:0007669"/>
    <property type="project" value="UniProtKB-UniRule"/>
</dbReference>
<dbReference type="InterPro" id="IPR012677">
    <property type="entry name" value="Nucleotide-bd_a/b_plait_sf"/>
</dbReference>